<protein>
    <submittedName>
        <fullName evidence="1">Uncharacterized protein</fullName>
    </submittedName>
</protein>
<evidence type="ECO:0000313" key="2">
    <source>
        <dbReference type="Proteomes" id="UP000255168"/>
    </source>
</evidence>
<name>A0A375HDG1_9BURK</name>
<organism evidence="1 2">
    <name type="scientific">Cupriavidus neocaledonicus</name>
    <dbReference type="NCBI Taxonomy" id="1040979"/>
    <lineage>
        <taxon>Bacteria</taxon>
        <taxon>Pseudomonadati</taxon>
        <taxon>Pseudomonadota</taxon>
        <taxon>Betaproteobacteria</taxon>
        <taxon>Burkholderiales</taxon>
        <taxon>Burkholderiaceae</taxon>
        <taxon>Cupriavidus</taxon>
    </lineage>
</organism>
<dbReference type="AlphaFoldDB" id="A0A375HDG1"/>
<dbReference type="EMBL" id="LT984806">
    <property type="protein sequence ID" value="SPD48433.1"/>
    <property type="molecule type" value="Genomic_DNA"/>
</dbReference>
<proteinExistence type="predicted"/>
<sequence>MMAKHEPVYNVYTYFEAGELRAVGIKQYYRQGSDTKKLAFLQERATLDFSSARRVPLARPMPREQYHAMERLGETLHMFEPLFAEVGAGVAPLFCVTPIVDGVPTIHVSVPLGPLDVSKLPDGVAGPGKMDDYLFKYMDEKAGTFDMPGLIHDDYFKAIRLLFNNRHFISCLKLLMSFLDTVAYVEFGDRPPRETPVFIDWLCMFAEPDPAGATPEELWEFRNSLLHMSNLESRKVAAGKVARLTPYVGAQEHPPNDDPMMKYINVYKLIEAVAAAIQRWIVSYNEHPEKMRTFVQRYDRVVSDDRQAIIRMPPATWPRDGATETA</sequence>
<dbReference type="Proteomes" id="UP000255168">
    <property type="component" value="Chromosome I"/>
</dbReference>
<gene>
    <name evidence="1" type="ORF">CBM2607_20427</name>
</gene>
<reference evidence="1 2" key="1">
    <citation type="submission" date="2018-01" db="EMBL/GenBank/DDBJ databases">
        <authorList>
            <person name="Clerissi C."/>
        </authorList>
    </citation>
    <scope>NUCLEOTIDE SEQUENCE [LARGE SCALE GENOMIC DNA]</scope>
    <source>
        <strain evidence="1">Cupriavidus taiwanensis STM 6160</strain>
    </source>
</reference>
<accession>A0A375HDG1</accession>
<evidence type="ECO:0000313" key="1">
    <source>
        <dbReference type="EMBL" id="SPD48433.1"/>
    </source>
</evidence>